<name>A0ACC2PTS1_9HYME</name>
<protein>
    <submittedName>
        <fullName evidence="1">Uncharacterized protein</fullName>
    </submittedName>
</protein>
<keyword evidence="2" id="KW-1185">Reference proteome</keyword>
<dbReference type="EMBL" id="CM056741">
    <property type="protein sequence ID" value="KAJ8686186.1"/>
    <property type="molecule type" value="Genomic_DNA"/>
</dbReference>
<sequence>MEEILRDKRFACLATDPKFRRIPKHVRKVKIDKRFQSMFTDEKFKIKYTVDKRGKPINQTSSEDLRKYYDLSSDEDFSDNCPKQEKSKKSDEKNRKKSARASDNINENMSNEDDETDKSEGENFSSNGSLLLVDRQKKNSQDSENEEDSASTSADDENDTNMAQLLLSNKNDKPLDDKIKSKLRDLSVDYARGEGILCSDSSSEDESSEDEDEEEEIEHDWGELDKEAETTEEITHRLAICNMDWDRIRAADLMVLFNSFLPTGGLIHNISIYPSEFGLQRMKQEELRGPIELVESNDENGEDQGSNADEENEEGSEYHMEKLRQYQLNRLKYYYAVVEFDCAATANKVYSECDGLEYESSSTKLDLRFIPDDMTFDHDPKEVCNELPDLTKYQPRQFTTTALQQVKVDLTWDETNPERLEITQKLNSGKLDEIDDTDLHAYLASGTSEDESEDEVKKQLENADDLGTDGNHIDKYKSLLKSIEQAEEEKRDKKVELEFTWGLGVKEETEKLVKEKLKQNENLTPFEQYLEKRKAKKKAKKDLKKNSSINSKQLSDSEGSVPSDIDMNDSDFAEEFKNSKAVEKKHGKKSKIDQSEEDQKKHQAELELLLMDDDNDDQKHHFSMKRIEEAEALTKSKKKRLSRKKKELKAEISNDNFEVNVNDPRFNALFTSHHYNIDPADPHYRKTKGTEALVTEKIKRRKTHDDDADQNDIGGSETAPKYDADLHHLVKSVKKKLQKISK</sequence>
<accession>A0ACC2PTS1</accession>
<comment type="caution">
    <text evidence="1">The sequence shown here is derived from an EMBL/GenBank/DDBJ whole genome shotgun (WGS) entry which is preliminary data.</text>
</comment>
<organism evidence="1 2">
    <name type="scientific">Eretmocerus hayati</name>
    <dbReference type="NCBI Taxonomy" id="131215"/>
    <lineage>
        <taxon>Eukaryota</taxon>
        <taxon>Metazoa</taxon>
        <taxon>Ecdysozoa</taxon>
        <taxon>Arthropoda</taxon>
        <taxon>Hexapoda</taxon>
        <taxon>Insecta</taxon>
        <taxon>Pterygota</taxon>
        <taxon>Neoptera</taxon>
        <taxon>Endopterygota</taxon>
        <taxon>Hymenoptera</taxon>
        <taxon>Apocrita</taxon>
        <taxon>Proctotrupomorpha</taxon>
        <taxon>Chalcidoidea</taxon>
        <taxon>Aphelinidae</taxon>
        <taxon>Aphelininae</taxon>
        <taxon>Eretmocerus</taxon>
    </lineage>
</organism>
<evidence type="ECO:0000313" key="2">
    <source>
        <dbReference type="Proteomes" id="UP001239111"/>
    </source>
</evidence>
<reference evidence="1" key="1">
    <citation type="submission" date="2023-04" db="EMBL/GenBank/DDBJ databases">
        <title>A chromosome-level genome assembly of the parasitoid wasp Eretmocerus hayati.</title>
        <authorList>
            <person name="Zhong Y."/>
            <person name="Liu S."/>
            <person name="Liu Y."/>
        </authorList>
    </citation>
    <scope>NUCLEOTIDE SEQUENCE</scope>
    <source>
        <strain evidence="1">ZJU_SS_LIU_2023</strain>
    </source>
</reference>
<gene>
    <name evidence="1" type="ORF">QAD02_021980</name>
</gene>
<dbReference type="Proteomes" id="UP001239111">
    <property type="component" value="Chromosome 1"/>
</dbReference>
<proteinExistence type="predicted"/>
<evidence type="ECO:0000313" key="1">
    <source>
        <dbReference type="EMBL" id="KAJ8686186.1"/>
    </source>
</evidence>